<dbReference type="SUPFAM" id="SSF69786">
    <property type="entry name" value="YggU-like"/>
    <property type="match status" value="1"/>
</dbReference>
<comment type="caution">
    <text evidence="3">The sequence shown here is derived from an EMBL/GenBank/DDBJ whole genome shotgun (WGS) entry which is preliminary data.</text>
</comment>
<protein>
    <recommendedName>
        <fullName evidence="2">UPF0235 protein DJ021_07235</fullName>
    </recommendedName>
</protein>
<dbReference type="NCBIfam" id="TIGR00251">
    <property type="entry name" value="DUF167 family protein"/>
    <property type="match status" value="1"/>
</dbReference>
<dbReference type="InterPro" id="IPR036591">
    <property type="entry name" value="YggU-like_sf"/>
</dbReference>
<keyword evidence="4" id="KW-1185">Reference proteome</keyword>
<dbReference type="Pfam" id="PF02594">
    <property type="entry name" value="DUF167"/>
    <property type="match status" value="1"/>
</dbReference>
<evidence type="ECO:0000313" key="4">
    <source>
        <dbReference type="Proteomes" id="UP000249842"/>
    </source>
</evidence>
<name>A0A328AWZ8_9CAUL</name>
<accession>A0A328AWZ8</accession>
<dbReference type="AlphaFoldDB" id="A0A328AWZ8"/>
<dbReference type="Proteomes" id="UP000249842">
    <property type="component" value="Unassembled WGS sequence"/>
</dbReference>
<dbReference type="RefSeq" id="WP_111456903.1">
    <property type="nucleotide sequence ID" value="NZ_QFYP01000001.1"/>
</dbReference>
<evidence type="ECO:0000256" key="1">
    <source>
        <dbReference type="ARBA" id="ARBA00010364"/>
    </source>
</evidence>
<comment type="similarity">
    <text evidence="1 2">Belongs to the UPF0235 family.</text>
</comment>
<dbReference type="PANTHER" id="PTHR13420">
    <property type="entry name" value="UPF0235 PROTEIN C15ORF40"/>
    <property type="match status" value="1"/>
</dbReference>
<sequence length="94" mass="9763">MRLAVRVTPRGGRDAVDGWSRDEAGRPVLKVRVSAAAAEGAANAAVVALLAKALGRPKSQVRIVRGDTARVKQVEIDGLDEAEAARAFGHPPAA</sequence>
<dbReference type="SMART" id="SM01152">
    <property type="entry name" value="DUF167"/>
    <property type="match status" value="1"/>
</dbReference>
<dbReference type="HAMAP" id="MF_00634">
    <property type="entry name" value="UPF0235"/>
    <property type="match status" value="1"/>
</dbReference>
<reference evidence="4" key="1">
    <citation type="submission" date="2018-05" db="EMBL/GenBank/DDBJ databases">
        <authorList>
            <person name="Li X."/>
        </authorList>
    </citation>
    <scope>NUCLEOTIDE SEQUENCE [LARGE SCALE GENOMIC DNA]</scope>
    <source>
        <strain evidence="4">HKS-05</strain>
    </source>
</reference>
<evidence type="ECO:0000256" key="2">
    <source>
        <dbReference type="HAMAP-Rule" id="MF_00634"/>
    </source>
</evidence>
<dbReference type="InterPro" id="IPR003746">
    <property type="entry name" value="DUF167"/>
</dbReference>
<dbReference type="Gene3D" id="3.30.1200.10">
    <property type="entry name" value="YggU-like"/>
    <property type="match status" value="1"/>
</dbReference>
<dbReference type="GO" id="GO:0005737">
    <property type="term" value="C:cytoplasm"/>
    <property type="evidence" value="ECO:0007669"/>
    <property type="project" value="TreeGrafter"/>
</dbReference>
<dbReference type="EMBL" id="QFYP01000001">
    <property type="protein sequence ID" value="RAK59610.1"/>
    <property type="molecule type" value="Genomic_DNA"/>
</dbReference>
<dbReference type="OrthoDB" id="9801972at2"/>
<organism evidence="3 4">
    <name type="scientific">Phenylobacterium hankyongense</name>
    <dbReference type="NCBI Taxonomy" id="1813876"/>
    <lineage>
        <taxon>Bacteria</taxon>
        <taxon>Pseudomonadati</taxon>
        <taxon>Pseudomonadota</taxon>
        <taxon>Alphaproteobacteria</taxon>
        <taxon>Caulobacterales</taxon>
        <taxon>Caulobacteraceae</taxon>
        <taxon>Phenylobacterium</taxon>
    </lineage>
</organism>
<gene>
    <name evidence="3" type="ORF">DJ021_07235</name>
</gene>
<evidence type="ECO:0000313" key="3">
    <source>
        <dbReference type="EMBL" id="RAK59610.1"/>
    </source>
</evidence>
<dbReference type="PANTHER" id="PTHR13420:SF7">
    <property type="entry name" value="UPF0235 PROTEIN C15ORF40"/>
    <property type="match status" value="1"/>
</dbReference>
<proteinExistence type="inferred from homology"/>